<gene>
    <name evidence="6" type="primary">khpB</name>
    <name evidence="6" type="synonym">eloR</name>
    <name evidence="8" type="ORF">A6K76_03325</name>
</gene>
<dbReference type="Gene3D" id="3.30.1370.50">
    <property type="entry name" value="R3H-like domain"/>
    <property type="match status" value="1"/>
</dbReference>
<dbReference type="SMART" id="SM00393">
    <property type="entry name" value="R3H"/>
    <property type="match status" value="1"/>
</dbReference>
<keyword evidence="3 6" id="KW-0133">Cell shape</keyword>
<dbReference type="PANTHER" id="PTHR35800:SF1">
    <property type="entry name" value="RNA-BINDING PROTEIN KHPB"/>
    <property type="match status" value="1"/>
</dbReference>
<dbReference type="InterPro" id="IPR038247">
    <property type="entry name" value="Jag_N_dom_sf"/>
</dbReference>
<dbReference type="NCBIfam" id="NF041568">
    <property type="entry name" value="Jag_EloR"/>
    <property type="match status" value="1"/>
</dbReference>
<dbReference type="InterPro" id="IPR032782">
    <property type="entry name" value="KhpB_N"/>
</dbReference>
<dbReference type="Proteomes" id="UP000093482">
    <property type="component" value="Unassembled WGS sequence"/>
</dbReference>
<comment type="domain">
    <text evidence="6">Has an N-terminal Jag-N domain and 2 RNA-binding domains (KH and R3H).</text>
</comment>
<comment type="subunit">
    <text evidence="6">Forms a complex with KhpA.</text>
</comment>
<dbReference type="HAMAP" id="MF_00867">
    <property type="entry name" value="KhpB"/>
    <property type="match status" value="1"/>
</dbReference>
<dbReference type="AlphaFoldDB" id="A0A1C0YBB7"/>
<keyword evidence="5 6" id="KW-0961">Cell wall biogenesis/degradation</keyword>
<dbReference type="OrthoDB" id="9794483at2"/>
<dbReference type="RefSeq" id="WP_066466507.1">
    <property type="nucleotide sequence ID" value="NZ_MATO01000078.1"/>
</dbReference>
<evidence type="ECO:0000313" key="9">
    <source>
        <dbReference type="Proteomes" id="UP000093482"/>
    </source>
</evidence>
<dbReference type="Pfam" id="PF13083">
    <property type="entry name" value="KH_KhpA-B"/>
    <property type="match status" value="1"/>
</dbReference>
<name>A0A1C0YBB7_9BACL</name>
<dbReference type="Gene3D" id="3.30.30.80">
    <property type="entry name" value="probable RNA-binding protein from clostridium symbiosum atcc 14940"/>
    <property type="match status" value="1"/>
</dbReference>
<dbReference type="PROSITE" id="PS51061">
    <property type="entry name" value="R3H"/>
    <property type="match status" value="1"/>
</dbReference>
<dbReference type="InterPro" id="IPR036612">
    <property type="entry name" value="KH_dom_type_1_sf"/>
</dbReference>
<dbReference type="GO" id="GO:0003723">
    <property type="term" value="F:RNA binding"/>
    <property type="evidence" value="ECO:0007669"/>
    <property type="project" value="UniProtKB-UniRule"/>
</dbReference>
<keyword evidence="1 6" id="KW-0963">Cytoplasm</keyword>
<organism evidence="8 9">
    <name type="scientific">Caryophanon latum</name>
    <dbReference type="NCBI Taxonomy" id="33977"/>
    <lineage>
        <taxon>Bacteria</taxon>
        <taxon>Bacillati</taxon>
        <taxon>Bacillota</taxon>
        <taxon>Bacilli</taxon>
        <taxon>Bacillales</taxon>
        <taxon>Caryophanaceae</taxon>
        <taxon>Caryophanon</taxon>
    </lineage>
</organism>
<dbReference type="SMART" id="SM00322">
    <property type="entry name" value="KH"/>
    <property type="match status" value="1"/>
</dbReference>
<dbReference type="CDD" id="cd02644">
    <property type="entry name" value="R3H_jag"/>
    <property type="match status" value="1"/>
</dbReference>
<dbReference type="Pfam" id="PF14804">
    <property type="entry name" value="Jag_N"/>
    <property type="match status" value="1"/>
</dbReference>
<sequence>MKQTTQIGATSEEAIELALKKLGKTREQVDIQVLQEGKKGFLGIGARSAHVIVRVKEESKPVVVIPAEEAVEPIVLDEPRVTEKLAAAEDDEPIVELEEAVPEAPIEEKPKKIDDTPLVKEVTETYLKEVAKAMNIHDLHVDMHKQGKTLYVELSSKKAALLIGKRGHTLNALQQLTQLVVNKQSQSYITILIDVENYRDRREEALEVLASRMAEKAIRTGKTVTFEPMPSYERKVIHNVLSSRVDIETYSEGIEPNRYLVIQPVR</sequence>
<feature type="domain" description="R3H" evidence="7">
    <location>
        <begin position="200"/>
        <end position="266"/>
    </location>
</feature>
<comment type="function">
    <text evidence="6">A probable RNA chaperone. Forms a complex with KhpA which binds to cellular RNA and controls its expression. Plays a role in peptidoglycan (PG) homeostasis and cell length regulation.</text>
</comment>
<comment type="caution">
    <text evidence="6">Lacks conserved residue(s) required for the propagation of feature annotation.</text>
</comment>
<evidence type="ECO:0000256" key="2">
    <source>
        <dbReference type="ARBA" id="ARBA00022884"/>
    </source>
</evidence>
<comment type="caution">
    <text evidence="8">The sequence shown here is derived from an EMBL/GenBank/DDBJ whole genome shotgun (WGS) entry which is preliminary data.</text>
</comment>
<dbReference type="GO" id="GO:0071555">
    <property type="term" value="P:cell wall organization"/>
    <property type="evidence" value="ECO:0007669"/>
    <property type="project" value="UniProtKB-KW"/>
</dbReference>
<dbReference type="SUPFAM" id="SSF82708">
    <property type="entry name" value="R3H domain"/>
    <property type="match status" value="1"/>
</dbReference>
<dbReference type="GO" id="GO:0005737">
    <property type="term" value="C:cytoplasm"/>
    <property type="evidence" value="ECO:0007669"/>
    <property type="project" value="UniProtKB-SubCell"/>
</dbReference>
<keyword evidence="2 6" id="KW-0694">RNA-binding</keyword>
<dbReference type="GO" id="GO:0008360">
    <property type="term" value="P:regulation of cell shape"/>
    <property type="evidence" value="ECO:0007669"/>
    <property type="project" value="UniProtKB-KW"/>
</dbReference>
<dbReference type="GO" id="GO:0009252">
    <property type="term" value="P:peptidoglycan biosynthetic process"/>
    <property type="evidence" value="ECO:0007669"/>
    <property type="project" value="UniProtKB-UniRule"/>
</dbReference>
<reference evidence="8 9" key="1">
    <citation type="submission" date="2016-07" db="EMBL/GenBank/DDBJ databases">
        <title>Caryophanon latum genome sequencing.</title>
        <authorList>
            <person name="Verma A."/>
            <person name="Pal Y."/>
            <person name="Krishnamurthi S."/>
        </authorList>
    </citation>
    <scope>NUCLEOTIDE SEQUENCE [LARGE SCALE GENOMIC DNA]</scope>
    <source>
        <strain evidence="8 9">DSM 14151</strain>
    </source>
</reference>
<dbReference type="CDD" id="cd02414">
    <property type="entry name" value="KH-II_Jag"/>
    <property type="match status" value="1"/>
</dbReference>
<comment type="similarity">
    <text evidence="6">Belongs to the KhpB RNA-binding protein family.</text>
</comment>
<dbReference type="InterPro" id="IPR015946">
    <property type="entry name" value="KH_dom-like_a/b"/>
</dbReference>
<dbReference type="InterPro" id="IPR038008">
    <property type="entry name" value="Jag_KH"/>
</dbReference>
<comment type="subcellular location">
    <subcellularLocation>
        <location evidence="6">Cytoplasm</location>
    </subcellularLocation>
</comment>
<accession>A0A1C0YBB7</accession>
<dbReference type="PANTHER" id="PTHR35800">
    <property type="entry name" value="PROTEIN JAG"/>
    <property type="match status" value="1"/>
</dbReference>
<dbReference type="SMART" id="SM01245">
    <property type="entry name" value="Jag_N"/>
    <property type="match status" value="1"/>
</dbReference>
<keyword evidence="4 6" id="KW-0143">Chaperone</keyword>
<dbReference type="InterPro" id="IPR034079">
    <property type="entry name" value="R3H_KhpB"/>
</dbReference>
<evidence type="ECO:0000256" key="4">
    <source>
        <dbReference type="ARBA" id="ARBA00023186"/>
    </source>
</evidence>
<dbReference type="InterPro" id="IPR039247">
    <property type="entry name" value="KhpB"/>
</dbReference>
<proteinExistence type="inferred from homology"/>
<dbReference type="InterPro" id="IPR004087">
    <property type="entry name" value="KH_dom"/>
</dbReference>
<dbReference type="EMBL" id="MATO01000078">
    <property type="protein sequence ID" value="OCS84434.1"/>
    <property type="molecule type" value="Genomic_DNA"/>
</dbReference>
<evidence type="ECO:0000313" key="8">
    <source>
        <dbReference type="EMBL" id="OCS84434.1"/>
    </source>
</evidence>
<evidence type="ECO:0000256" key="1">
    <source>
        <dbReference type="ARBA" id="ARBA00022490"/>
    </source>
</evidence>
<evidence type="ECO:0000259" key="7">
    <source>
        <dbReference type="PROSITE" id="PS51061"/>
    </source>
</evidence>
<evidence type="ECO:0000256" key="5">
    <source>
        <dbReference type="ARBA" id="ARBA00023316"/>
    </source>
</evidence>
<dbReference type="Gene3D" id="3.30.300.20">
    <property type="match status" value="1"/>
</dbReference>
<protein>
    <recommendedName>
        <fullName evidence="6">RNA-binding protein KhpB</fullName>
    </recommendedName>
    <alternativeName>
        <fullName evidence="6">RNA-binding protein EloR</fullName>
    </alternativeName>
</protein>
<keyword evidence="9" id="KW-1185">Reference proteome</keyword>
<evidence type="ECO:0000256" key="6">
    <source>
        <dbReference type="HAMAP-Rule" id="MF_00867"/>
    </source>
</evidence>
<dbReference type="Pfam" id="PF01424">
    <property type="entry name" value="R3H"/>
    <property type="match status" value="1"/>
</dbReference>
<evidence type="ECO:0000256" key="3">
    <source>
        <dbReference type="ARBA" id="ARBA00022960"/>
    </source>
</evidence>
<dbReference type="InterPro" id="IPR036867">
    <property type="entry name" value="R3H_dom_sf"/>
</dbReference>
<dbReference type="InterPro" id="IPR001374">
    <property type="entry name" value="R3H_dom"/>
</dbReference>
<dbReference type="SUPFAM" id="SSF54791">
    <property type="entry name" value="Eukaryotic type KH-domain (KH-domain type I)"/>
    <property type="match status" value="1"/>
</dbReference>